<dbReference type="GO" id="GO:0019878">
    <property type="term" value="P:lysine biosynthetic process via aminoadipic acid"/>
    <property type="evidence" value="ECO:0007669"/>
    <property type="project" value="TreeGrafter"/>
</dbReference>
<gene>
    <name evidence="5" type="ORF">FHS89_002340</name>
</gene>
<evidence type="ECO:0000313" key="5">
    <source>
        <dbReference type="EMBL" id="MBB5516314.1"/>
    </source>
</evidence>
<comment type="caution">
    <text evidence="5">The sequence shown here is derived from an EMBL/GenBank/DDBJ whole genome shotgun (WGS) entry which is preliminary data.</text>
</comment>
<dbReference type="PANTHER" id="PTHR12215:SF10">
    <property type="entry name" value="L-AMINOADIPATE-SEMIALDEHYDE DEHYDROGENASE-PHOSPHOPANTETHEINYL TRANSFERASE"/>
    <property type="match status" value="1"/>
</dbReference>
<feature type="domain" description="4'-phosphopantetheinyl transferase N-terminal" evidence="4">
    <location>
        <begin position="16"/>
        <end position="98"/>
    </location>
</feature>
<evidence type="ECO:0000313" key="6">
    <source>
        <dbReference type="Proteomes" id="UP000553766"/>
    </source>
</evidence>
<dbReference type="EC" id="2.7.8.-" evidence="5"/>
<accession>A0A840X0R3</accession>
<keyword evidence="6" id="KW-1185">Reference proteome</keyword>
<dbReference type="InterPro" id="IPR008278">
    <property type="entry name" value="4-PPantetheinyl_Trfase_dom"/>
</dbReference>
<feature type="domain" description="4'-phosphopantetheinyl transferase" evidence="3">
    <location>
        <begin position="104"/>
        <end position="204"/>
    </location>
</feature>
<dbReference type="InterPro" id="IPR050559">
    <property type="entry name" value="P-Pant_transferase_sf"/>
</dbReference>
<dbReference type="Pfam" id="PF01648">
    <property type="entry name" value="ACPS"/>
    <property type="match status" value="1"/>
</dbReference>
<organism evidence="5 6">
    <name type="scientific">Rubricella aquisinus</name>
    <dbReference type="NCBI Taxonomy" id="2028108"/>
    <lineage>
        <taxon>Bacteria</taxon>
        <taxon>Pseudomonadati</taxon>
        <taxon>Pseudomonadota</taxon>
        <taxon>Alphaproteobacteria</taxon>
        <taxon>Rhodobacterales</taxon>
        <taxon>Paracoccaceae</taxon>
        <taxon>Rubricella</taxon>
    </lineage>
</organism>
<dbReference type="Proteomes" id="UP000553766">
    <property type="component" value="Unassembled WGS sequence"/>
</dbReference>
<dbReference type="GO" id="GO:0008897">
    <property type="term" value="F:holo-[acyl-carrier-protein] synthase activity"/>
    <property type="evidence" value="ECO:0007669"/>
    <property type="project" value="InterPro"/>
</dbReference>
<evidence type="ECO:0000259" key="3">
    <source>
        <dbReference type="Pfam" id="PF01648"/>
    </source>
</evidence>
<dbReference type="SUPFAM" id="SSF56214">
    <property type="entry name" value="4'-phosphopantetheinyl transferase"/>
    <property type="match status" value="2"/>
</dbReference>
<name>A0A840X0R3_9RHOB</name>
<evidence type="ECO:0000259" key="4">
    <source>
        <dbReference type="Pfam" id="PF22624"/>
    </source>
</evidence>
<dbReference type="InterPro" id="IPR055066">
    <property type="entry name" value="AASDHPPT_N"/>
</dbReference>
<dbReference type="PANTHER" id="PTHR12215">
    <property type="entry name" value="PHOSPHOPANTETHEINE TRANSFERASE"/>
    <property type="match status" value="1"/>
</dbReference>
<dbReference type="GO" id="GO:0000287">
    <property type="term" value="F:magnesium ion binding"/>
    <property type="evidence" value="ECO:0007669"/>
    <property type="project" value="InterPro"/>
</dbReference>
<evidence type="ECO:0000256" key="2">
    <source>
        <dbReference type="ARBA" id="ARBA00022679"/>
    </source>
</evidence>
<dbReference type="EMBL" id="JACIJS010000006">
    <property type="protein sequence ID" value="MBB5516314.1"/>
    <property type="molecule type" value="Genomic_DNA"/>
</dbReference>
<comment type="similarity">
    <text evidence="1">Belongs to the P-Pant transferase superfamily. Gsp/Sfp/HetI/AcpT family.</text>
</comment>
<dbReference type="GO" id="GO:0005829">
    <property type="term" value="C:cytosol"/>
    <property type="evidence" value="ECO:0007669"/>
    <property type="project" value="TreeGrafter"/>
</dbReference>
<reference evidence="5 6" key="1">
    <citation type="submission" date="2020-08" db="EMBL/GenBank/DDBJ databases">
        <title>Genomic Encyclopedia of Type Strains, Phase IV (KMG-IV): sequencing the most valuable type-strain genomes for metagenomic binning, comparative biology and taxonomic classification.</title>
        <authorList>
            <person name="Goeker M."/>
        </authorList>
    </citation>
    <scope>NUCLEOTIDE SEQUENCE [LARGE SCALE GENOMIC DNA]</scope>
    <source>
        <strain evidence="5 6">DSM 103377</strain>
    </source>
</reference>
<dbReference type="RefSeq" id="WP_184011773.1">
    <property type="nucleotide sequence ID" value="NZ_JACIJS010000006.1"/>
</dbReference>
<proteinExistence type="inferred from homology"/>
<dbReference type="Gene3D" id="3.90.470.20">
    <property type="entry name" value="4'-phosphopantetheinyl transferase domain"/>
    <property type="match status" value="2"/>
</dbReference>
<dbReference type="InterPro" id="IPR037143">
    <property type="entry name" value="4-PPantetheinyl_Trfase_dom_sf"/>
</dbReference>
<protein>
    <submittedName>
        <fullName evidence="5">4'-phosphopantetheinyl transferase</fullName>
        <ecNumber evidence="5">2.7.8.-</ecNumber>
    </submittedName>
</protein>
<dbReference type="Pfam" id="PF22624">
    <property type="entry name" value="AASDHPPT_N"/>
    <property type="match status" value="1"/>
</dbReference>
<keyword evidence="2 5" id="KW-0808">Transferase</keyword>
<evidence type="ECO:0000256" key="1">
    <source>
        <dbReference type="ARBA" id="ARBA00010990"/>
    </source>
</evidence>
<sequence length="226" mass="24842">MSLRVVLMHTASCGQAEVTAARALLSRDEQDKAAAFRFFRDQRDYVMAHALLRRELARAVDRAPASIPLTTDAKDKPVLLGAGPAFNLSHCDGLVAVALGPRALGVDVESVGTDTQAEIWDQVLHPDERRWLAGLPAAAQPYAFRQFWTLKEAVLKADGIALRQDPRALCFTLDPVQLRVEDGARITPDHWAFAQRRIGPSHVAAVAHAPGEDVTWQEETGPPTRW</sequence>
<dbReference type="AlphaFoldDB" id="A0A840X0R3"/>